<gene>
    <name evidence="4" type="ORF">J2S00_003029</name>
</gene>
<protein>
    <submittedName>
        <fullName evidence="4">Spore germination protein D</fullName>
    </submittedName>
</protein>
<feature type="signal peptide" evidence="2">
    <location>
        <begin position="1"/>
        <end position="31"/>
    </location>
</feature>
<keyword evidence="2" id="KW-0732">Signal</keyword>
<evidence type="ECO:0000313" key="4">
    <source>
        <dbReference type="EMBL" id="MDQ0340224.1"/>
    </source>
</evidence>
<accession>A0ABU0CUX3</accession>
<name>A0ABU0CUX3_9BACI</name>
<reference evidence="4 5" key="1">
    <citation type="submission" date="2023-07" db="EMBL/GenBank/DDBJ databases">
        <title>Genomic Encyclopedia of Type Strains, Phase IV (KMG-IV): sequencing the most valuable type-strain genomes for metagenomic binning, comparative biology and taxonomic classification.</title>
        <authorList>
            <person name="Goeker M."/>
        </authorList>
    </citation>
    <scope>NUCLEOTIDE SEQUENCE [LARGE SCALE GENOMIC DNA]</scope>
    <source>
        <strain evidence="4 5">DSM 17740</strain>
    </source>
</reference>
<evidence type="ECO:0000256" key="1">
    <source>
        <dbReference type="SAM" id="MobiDB-lite"/>
    </source>
</evidence>
<dbReference type="EMBL" id="JAUSUQ010000012">
    <property type="protein sequence ID" value="MDQ0340224.1"/>
    <property type="molecule type" value="Genomic_DNA"/>
</dbReference>
<proteinExistence type="predicted"/>
<feature type="region of interest" description="Disordered" evidence="1">
    <location>
        <begin position="188"/>
        <end position="213"/>
    </location>
</feature>
<dbReference type="InterPro" id="IPR041262">
    <property type="entry name" value="GerD_central"/>
</dbReference>
<evidence type="ECO:0000259" key="3">
    <source>
        <dbReference type="Pfam" id="PF17898"/>
    </source>
</evidence>
<feature type="chain" id="PRO_5047218156" evidence="2">
    <location>
        <begin position="32"/>
        <end position="213"/>
    </location>
</feature>
<dbReference type="Pfam" id="PF17898">
    <property type="entry name" value="GerD"/>
    <property type="match status" value="1"/>
</dbReference>
<keyword evidence="5" id="KW-1185">Reference proteome</keyword>
<feature type="domain" description="Spore germination GerD central core" evidence="3">
    <location>
        <begin position="75"/>
        <end position="186"/>
    </location>
</feature>
<dbReference type="Proteomes" id="UP001232445">
    <property type="component" value="Unassembled WGS sequence"/>
</dbReference>
<comment type="caution">
    <text evidence="4">The sequence shown here is derived from an EMBL/GenBank/DDBJ whole genome shotgun (WGS) entry which is preliminary data.</text>
</comment>
<dbReference type="PROSITE" id="PS51257">
    <property type="entry name" value="PROKAR_LIPOPROTEIN"/>
    <property type="match status" value="1"/>
</dbReference>
<dbReference type="NCBIfam" id="NF040801">
    <property type="entry name" value="spore_GerD"/>
    <property type="match status" value="1"/>
</dbReference>
<evidence type="ECO:0000313" key="5">
    <source>
        <dbReference type="Proteomes" id="UP001232445"/>
    </source>
</evidence>
<dbReference type="RefSeq" id="WP_307341485.1">
    <property type="nucleotide sequence ID" value="NZ_JAUSUQ010000012.1"/>
</dbReference>
<feature type="compositionally biased region" description="Low complexity" evidence="1">
    <location>
        <begin position="195"/>
        <end position="213"/>
    </location>
</feature>
<sequence>MSSRFQAIVQSPWRWLFGLSMCAIISLAACAPMEEQARPDYNETKQLVLDILQTEEGKKTIQEIMKEEEFKQQLLINEPVVKKTIQDTMLQADNKEKWQQLMLDPKFAKEYAKQLESQHKQLLKDLMKDPEYQSAMMDILKDPEMEKQFIEVAKSKEFRQETMNIMKEAMQSPYFRLELLQLLSQVAKEMEGKQQEQQGGQGQDQQSDQGGGQ</sequence>
<organism evidence="4 5">
    <name type="scientific">Caldalkalibacillus uzonensis</name>
    <dbReference type="NCBI Taxonomy" id="353224"/>
    <lineage>
        <taxon>Bacteria</taxon>
        <taxon>Bacillati</taxon>
        <taxon>Bacillota</taxon>
        <taxon>Bacilli</taxon>
        <taxon>Bacillales</taxon>
        <taxon>Bacillaceae</taxon>
        <taxon>Caldalkalibacillus</taxon>
    </lineage>
</organism>
<evidence type="ECO:0000256" key="2">
    <source>
        <dbReference type="SAM" id="SignalP"/>
    </source>
</evidence>